<name>A0A7S7LJU8_CRYPV</name>
<evidence type="ECO:0008006" key="5">
    <source>
        <dbReference type="Google" id="ProtNLM"/>
    </source>
</evidence>
<feature type="signal peptide" evidence="2">
    <location>
        <begin position="1"/>
        <end position="21"/>
    </location>
</feature>
<proteinExistence type="predicted"/>
<feature type="coiled-coil region" evidence="1">
    <location>
        <begin position="138"/>
        <end position="165"/>
    </location>
</feature>
<sequence length="272" mass="32122">MKLELLFIFSIIILINNKSNSSRNGLMNFSLLYIVNNSTSNDAEYYKKYNISANIPRKFMSIHPLEMYPQIRKNEHLYKHSKTSLAADCYKLIPEYSIILGLMEEYKSYLNFLMRVACGDDDGYHDGTGCGDANYLANTLLKDRIKLLRNERNKKLRECFKLELELISLNYIYFQEGDYVWKNGKKIADYDMTEIERSFIRKIITEYEKLLSIRLISYELYCVSKSNSKELIDCKRLESEGNTLSKVLKYISSEYLEKRLDLNKFENLFFIL</sequence>
<dbReference type="VEuPathDB" id="CryptoDB:CPATCC_0039470"/>
<dbReference type="Proteomes" id="UP000593906">
    <property type="component" value="Chromosome 1"/>
</dbReference>
<dbReference type="AlphaFoldDB" id="A0A7S7LJU8"/>
<keyword evidence="2" id="KW-0732">Signal</keyword>
<organism evidence="3 4">
    <name type="scientific">Cryptosporidium parvum</name>
    <dbReference type="NCBI Taxonomy" id="5807"/>
    <lineage>
        <taxon>Eukaryota</taxon>
        <taxon>Sar</taxon>
        <taxon>Alveolata</taxon>
        <taxon>Apicomplexa</taxon>
        <taxon>Conoidasida</taxon>
        <taxon>Coccidia</taxon>
        <taxon>Eucoccidiorida</taxon>
        <taxon>Eimeriorina</taxon>
        <taxon>Cryptosporidiidae</taxon>
        <taxon>Cryptosporidium</taxon>
    </lineage>
</organism>
<accession>A0A7S7LJU8</accession>
<gene>
    <name evidence="3" type="ORF">CPATCC_000446</name>
</gene>
<evidence type="ECO:0000256" key="1">
    <source>
        <dbReference type="SAM" id="Coils"/>
    </source>
</evidence>
<dbReference type="EMBL" id="CP044422">
    <property type="protein sequence ID" value="QOY43635.1"/>
    <property type="molecule type" value="Genomic_DNA"/>
</dbReference>
<evidence type="ECO:0000313" key="4">
    <source>
        <dbReference type="Proteomes" id="UP000593906"/>
    </source>
</evidence>
<keyword evidence="1" id="KW-0175">Coiled coil</keyword>
<reference evidence="3 4" key="1">
    <citation type="submission" date="2019-09" db="EMBL/GenBank/DDBJ databases">
        <title>Consistent, comparative and evidence-based genome assembly and annotation for Cryptosporidium parvum, C. hominis and C. tyzzeri.</title>
        <authorList>
            <person name="Baptista R.P."/>
            <person name="Li Y."/>
            <person name="Sateriale A."/>
            <person name="Ansell B."/>
            <person name="Jex A."/>
            <person name="Sanders M."/>
            <person name="Brooks K."/>
            <person name="Tracey A."/>
            <person name="Berriman M."/>
            <person name="Striepen B."/>
            <person name="Cotton J.A."/>
            <person name="Kissinger J.C."/>
        </authorList>
    </citation>
    <scope>NUCLEOTIDE SEQUENCE [LARGE SCALE GENOMIC DNA]</scope>
    <source>
        <strain evidence="3 4">IOWA-ATCC</strain>
    </source>
</reference>
<feature type="chain" id="PRO_5030515704" description="Variable surface protein" evidence="2">
    <location>
        <begin position="22"/>
        <end position="272"/>
    </location>
</feature>
<protein>
    <recommendedName>
        <fullName evidence="5">Variable surface protein</fullName>
    </recommendedName>
</protein>
<evidence type="ECO:0000313" key="3">
    <source>
        <dbReference type="EMBL" id="QOY43635.1"/>
    </source>
</evidence>
<evidence type="ECO:0000256" key="2">
    <source>
        <dbReference type="SAM" id="SignalP"/>
    </source>
</evidence>